<evidence type="ECO:0000313" key="3">
    <source>
        <dbReference type="Proteomes" id="UP000004310"/>
    </source>
</evidence>
<keyword evidence="1" id="KW-0732">Signal</keyword>
<gene>
    <name evidence="2" type="ORF">FP2506_05816</name>
</gene>
<proteinExistence type="predicted"/>
<organism evidence="2 3">
    <name type="scientific">Fulvimarina pelagi HTCC2506</name>
    <dbReference type="NCBI Taxonomy" id="314231"/>
    <lineage>
        <taxon>Bacteria</taxon>
        <taxon>Pseudomonadati</taxon>
        <taxon>Pseudomonadota</taxon>
        <taxon>Alphaproteobacteria</taxon>
        <taxon>Hyphomicrobiales</taxon>
        <taxon>Aurantimonadaceae</taxon>
        <taxon>Fulvimarina</taxon>
    </lineage>
</organism>
<feature type="signal peptide" evidence="1">
    <location>
        <begin position="1"/>
        <end position="23"/>
    </location>
</feature>
<keyword evidence="3" id="KW-1185">Reference proteome</keyword>
<sequence>MRMKTVLAISTVSIGLAATQAPAQTTNAPAAAAPAAEAMTAATPLTPAILTERLNASDICTPLTLNINDITSLFGVAIPSILPIDPNLRWDQNAHSVENFVANEGSFEATINIGCQPSSNGVILEFLGLTADKLRLPGRALCAGAFGETGELVGNDCTIEGRIVPYVAKTIDLEGRVERGLTTEIPAAGETPQ</sequence>
<comment type="caution">
    <text evidence="2">The sequence shown here is derived from an EMBL/GenBank/DDBJ whole genome shotgun (WGS) entry which is preliminary data.</text>
</comment>
<protein>
    <submittedName>
        <fullName evidence="2">Uncharacterized protein</fullName>
    </submittedName>
</protein>
<reference evidence="2 3" key="1">
    <citation type="journal article" date="2010" name="J. Bacteriol.">
        <title>Genome sequence of Fulvimarina pelagi HTCC2506T, a Mn(II)-oxidizing alphaproteobacterium possessing an aerobic anoxygenic photosynthetic gene cluster and Xanthorhodopsin.</title>
        <authorList>
            <person name="Kang I."/>
            <person name="Oh H.M."/>
            <person name="Lim S.I."/>
            <person name="Ferriera S."/>
            <person name="Giovannoni S.J."/>
            <person name="Cho J.C."/>
        </authorList>
    </citation>
    <scope>NUCLEOTIDE SEQUENCE [LARGE SCALE GENOMIC DNA]</scope>
    <source>
        <strain evidence="2 3">HTCC2506</strain>
    </source>
</reference>
<dbReference type="AlphaFoldDB" id="Q0G7N3"/>
<accession>Q0G7N3</accession>
<dbReference type="Proteomes" id="UP000004310">
    <property type="component" value="Unassembled WGS sequence"/>
</dbReference>
<evidence type="ECO:0000313" key="2">
    <source>
        <dbReference type="EMBL" id="EAU42331.1"/>
    </source>
</evidence>
<dbReference type="HOGENOM" id="CLU_1406959_0_0_5"/>
<name>Q0G7N3_9HYPH</name>
<dbReference type="EMBL" id="AATP01000001">
    <property type="protein sequence ID" value="EAU42331.1"/>
    <property type="molecule type" value="Genomic_DNA"/>
</dbReference>
<evidence type="ECO:0000256" key="1">
    <source>
        <dbReference type="SAM" id="SignalP"/>
    </source>
</evidence>
<feature type="chain" id="PRO_5004172327" evidence="1">
    <location>
        <begin position="24"/>
        <end position="193"/>
    </location>
</feature>